<proteinExistence type="inferred from homology"/>
<evidence type="ECO:0000256" key="3">
    <source>
        <dbReference type="ARBA" id="ARBA00022741"/>
    </source>
</evidence>
<keyword evidence="4 6" id="KW-0067">ATP-binding</keyword>
<sequence>MSAIELRGVTKRYRRFGIRGSRTVTALHDLDLTVRSGEIFGFLGPNGAGKSTTIDLLLDYAAPTSGSVRVLGHDVATESAAVRDRIGVLPDGYGPIGDRTGRDHVEFAIDAKDADDDPDDLIDRVGMQGPADYPVAEYSKGMAQRLMLAVALAGEPDLLVLDEPSTGLDPNGARTMRRIVREENERGATVFFSSHIMEQVEAVCDRVGILDGGELVAVDSIDALRESAGGSAAVTLELSSIPGDVVDYVRAIEGVVGVEIDEPSVTVACDDATKAAVVAAFYDSPTTVRDVTTSETSLEDLFERYTRGVAQ</sequence>
<dbReference type="GO" id="GO:0005524">
    <property type="term" value="F:ATP binding"/>
    <property type="evidence" value="ECO:0007669"/>
    <property type="project" value="UniProtKB-KW"/>
</dbReference>
<dbReference type="InterPro" id="IPR027417">
    <property type="entry name" value="P-loop_NTPase"/>
</dbReference>
<evidence type="ECO:0000259" key="5">
    <source>
        <dbReference type="PROSITE" id="PS50893"/>
    </source>
</evidence>
<dbReference type="SUPFAM" id="SSF52540">
    <property type="entry name" value="P-loop containing nucleoside triphosphate hydrolases"/>
    <property type="match status" value="1"/>
</dbReference>
<dbReference type="CDD" id="cd03230">
    <property type="entry name" value="ABC_DR_subfamily_A"/>
    <property type="match status" value="1"/>
</dbReference>
<dbReference type="InterPro" id="IPR003593">
    <property type="entry name" value="AAA+_ATPase"/>
</dbReference>
<dbReference type="PROSITE" id="PS00211">
    <property type="entry name" value="ABC_TRANSPORTER_1"/>
    <property type="match status" value="1"/>
</dbReference>
<dbReference type="InterPro" id="IPR003439">
    <property type="entry name" value="ABC_transporter-like_ATP-bd"/>
</dbReference>
<dbReference type="KEGG" id="hsal:JMJ58_09700"/>
<evidence type="ECO:0000256" key="2">
    <source>
        <dbReference type="ARBA" id="ARBA00022448"/>
    </source>
</evidence>
<keyword evidence="7" id="KW-1185">Reference proteome</keyword>
<name>A0A8T8E5I5_9EURY</name>
<keyword evidence="2" id="KW-0813">Transport</keyword>
<gene>
    <name evidence="6" type="ORF">JMJ58_09700</name>
</gene>
<keyword evidence="3" id="KW-0547">Nucleotide-binding</keyword>
<evidence type="ECO:0000256" key="4">
    <source>
        <dbReference type="ARBA" id="ARBA00022840"/>
    </source>
</evidence>
<dbReference type="Gene3D" id="3.40.50.300">
    <property type="entry name" value="P-loop containing nucleotide triphosphate hydrolases"/>
    <property type="match status" value="1"/>
</dbReference>
<dbReference type="OrthoDB" id="87732at2157"/>
<dbReference type="SMART" id="SM00382">
    <property type="entry name" value="AAA"/>
    <property type="match status" value="1"/>
</dbReference>
<dbReference type="RefSeq" id="WP_204749215.1">
    <property type="nucleotide sequence ID" value="NZ_CP069188.1"/>
</dbReference>
<dbReference type="PANTHER" id="PTHR43335">
    <property type="entry name" value="ABC TRANSPORTER, ATP-BINDING PROTEIN"/>
    <property type="match status" value="1"/>
</dbReference>
<dbReference type="EMBL" id="CP069188">
    <property type="protein sequence ID" value="QRV17114.1"/>
    <property type="molecule type" value="Genomic_DNA"/>
</dbReference>
<dbReference type="Proteomes" id="UP000637819">
    <property type="component" value="Chromosome"/>
</dbReference>
<reference evidence="6 7" key="1">
    <citation type="submission" date="2021-01" db="EMBL/GenBank/DDBJ databases">
        <title>Genome Sequence and Methylation Pattern of Haloterrigena salifodinae BOL5-1, An Extremely Halophilic Archaeon from a Bolivian Salt Mine.</title>
        <authorList>
            <person name="DasSarma P."/>
            <person name="Anton B.P."/>
            <person name="DasSarma S.L."/>
            <person name="von Ehrenheim H.A.L."/>
            <person name="Martinez F.L."/>
            <person name="Guzman D."/>
            <person name="Roberts R.J."/>
            <person name="DasSarma S."/>
        </authorList>
    </citation>
    <scope>NUCLEOTIDE SEQUENCE [LARGE SCALE GENOMIC DNA]</scope>
    <source>
        <strain evidence="6 7">BOL5-1</strain>
    </source>
</reference>
<dbReference type="InterPro" id="IPR017871">
    <property type="entry name" value="ABC_transporter-like_CS"/>
</dbReference>
<dbReference type="Pfam" id="PF00005">
    <property type="entry name" value="ABC_tran"/>
    <property type="match status" value="1"/>
</dbReference>
<protein>
    <submittedName>
        <fullName evidence="6">ABC transporter ATP-binding protein</fullName>
    </submittedName>
</protein>
<dbReference type="PANTHER" id="PTHR43335:SF4">
    <property type="entry name" value="ABC TRANSPORTER, ATP-BINDING PROTEIN"/>
    <property type="match status" value="1"/>
</dbReference>
<evidence type="ECO:0000256" key="1">
    <source>
        <dbReference type="ARBA" id="ARBA00005417"/>
    </source>
</evidence>
<feature type="domain" description="ABC transporter" evidence="5">
    <location>
        <begin position="4"/>
        <end position="237"/>
    </location>
</feature>
<accession>A0A8T8E5I5</accession>
<dbReference type="AlphaFoldDB" id="A0A8T8E5I5"/>
<evidence type="ECO:0000313" key="7">
    <source>
        <dbReference type="Proteomes" id="UP000637819"/>
    </source>
</evidence>
<dbReference type="GO" id="GO:0016887">
    <property type="term" value="F:ATP hydrolysis activity"/>
    <property type="evidence" value="ECO:0007669"/>
    <property type="project" value="InterPro"/>
</dbReference>
<evidence type="ECO:0000313" key="6">
    <source>
        <dbReference type="EMBL" id="QRV17114.1"/>
    </source>
</evidence>
<comment type="similarity">
    <text evidence="1">Belongs to the ABC transporter superfamily.</text>
</comment>
<organism evidence="6 7">
    <name type="scientific">Haloterrigena salifodinae</name>
    <dbReference type="NCBI Taxonomy" id="2675099"/>
    <lineage>
        <taxon>Archaea</taxon>
        <taxon>Methanobacteriati</taxon>
        <taxon>Methanobacteriota</taxon>
        <taxon>Stenosarchaea group</taxon>
        <taxon>Halobacteria</taxon>
        <taxon>Halobacteriales</taxon>
        <taxon>Natrialbaceae</taxon>
        <taxon>Haloterrigena</taxon>
    </lineage>
</organism>
<dbReference type="GeneID" id="62875398"/>
<dbReference type="PROSITE" id="PS50893">
    <property type="entry name" value="ABC_TRANSPORTER_2"/>
    <property type="match status" value="1"/>
</dbReference>